<gene>
    <name evidence="2" type="ORF">SCLAR_v1c12230</name>
</gene>
<reference evidence="2 3" key="1">
    <citation type="submission" date="2017-11" db="EMBL/GenBank/DDBJ databases">
        <title>Complete genome sequence of Spiroplasma clarkii CN-5 (DSM 19994).</title>
        <authorList>
            <person name="Tsai Y.-M."/>
            <person name="Chang A."/>
            <person name="Lo W.-S."/>
            <person name="Kuo C.-H."/>
        </authorList>
    </citation>
    <scope>NUCLEOTIDE SEQUENCE [LARGE SCALE GENOMIC DNA]</scope>
    <source>
        <strain evidence="2 3">CN-5</strain>
    </source>
</reference>
<name>A0A2K8KIK4_9MOLU</name>
<feature type="transmembrane region" description="Helical" evidence="1">
    <location>
        <begin position="27"/>
        <end position="43"/>
    </location>
</feature>
<sequence>MQKTNSWTNFKTIFSLNFKATVLKSKLWIILLVFLGLNLIWQTTNTLTVANVHNFWSQMTRAWFIYIIFANNFYLLFVGIFMSKNLFFSSYTRHLMAIERRLGYSLNVMFWPRFLNIVSVIVVTNLVLASIGGLTLINSGELTQLVFTKTTLPYLVIILTSLVLISFGLLIYSFFKFTLATWTTALFCVALLIIVNVTAVRSEFKDGNISYSLHQIEKGNEFYQAANASGLDEIFNAENFIKTSQKYLLGEESSYQFQSINEAYNSFLLKSKEQFLHFYKAGQVLNLTMIYEETTLEKPILETLNPELFAFFEELHLNLTDYQSKFTFENTPFSSTQLKKVEIMDLQPILNHLQTKTSFWSKYQKLFEVLTQNIKLNFIFDANWVNANNTYVLEDGGISTRLMNLFEVNPTFLQTKIDDFYKQVPEFMVLAQTFMSNWKNCMENGIILNNIEATSFDEITFIDEVELTKKLNSMKLATVFNVSTFWSLLNSTSSWTNIYLPVFADPYTFTSKAWDYTGFEKIYDKDNYPDKIYQESYLKDAKLKEVNWRNTALIIVYVQIIAYGLIMLGGCWWKFRKAY</sequence>
<evidence type="ECO:0000313" key="3">
    <source>
        <dbReference type="Proteomes" id="UP000231179"/>
    </source>
</evidence>
<feature type="transmembrane region" description="Helical" evidence="1">
    <location>
        <begin position="179"/>
        <end position="200"/>
    </location>
</feature>
<feature type="transmembrane region" description="Helical" evidence="1">
    <location>
        <begin position="552"/>
        <end position="573"/>
    </location>
</feature>
<keyword evidence="3" id="KW-1185">Reference proteome</keyword>
<feature type="transmembrane region" description="Helical" evidence="1">
    <location>
        <begin position="108"/>
        <end position="131"/>
    </location>
</feature>
<feature type="transmembrane region" description="Helical" evidence="1">
    <location>
        <begin position="63"/>
        <end position="87"/>
    </location>
</feature>
<dbReference type="AlphaFoldDB" id="A0A2K8KIK4"/>
<protein>
    <submittedName>
        <fullName evidence="2">Uncharacterized protein</fullName>
    </submittedName>
</protein>
<dbReference type="Proteomes" id="UP000231179">
    <property type="component" value="Chromosome"/>
</dbReference>
<organism evidence="2 3">
    <name type="scientific">Spiroplasma clarkii</name>
    <dbReference type="NCBI Taxonomy" id="2139"/>
    <lineage>
        <taxon>Bacteria</taxon>
        <taxon>Bacillati</taxon>
        <taxon>Mycoplasmatota</taxon>
        <taxon>Mollicutes</taxon>
        <taxon>Entomoplasmatales</taxon>
        <taxon>Spiroplasmataceae</taxon>
        <taxon>Spiroplasma</taxon>
    </lineage>
</organism>
<keyword evidence="1" id="KW-0472">Membrane</keyword>
<evidence type="ECO:0000313" key="2">
    <source>
        <dbReference type="EMBL" id="ATX71523.1"/>
    </source>
</evidence>
<proteinExistence type="predicted"/>
<keyword evidence="1" id="KW-1133">Transmembrane helix</keyword>
<accession>A0A2K8KIK4</accession>
<evidence type="ECO:0000256" key="1">
    <source>
        <dbReference type="SAM" id="Phobius"/>
    </source>
</evidence>
<dbReference type="EMBL" id="CP024870">
    <property type="protein sequence ID" value="ATX71523.1"/>
    <property type="molecule type" value="Genomic_DNA"/>
</dbReference>
<feature type="transmembrane region" description="Helical" evidence="1">
    <location>
        <begin position="151"/>
        <end position="172"/>
    </location>
</feature>
<keyword evidence="1" id="KW-0812">Transmembrane</keyword>